<dbReference type="SUPFAM" id="SSF56349">
    <property type="entry name" value="DNA breaking-rejoining enzymes"/>
    <property type="match status" value="1"/>
</dbReference>
<evidence type="ECO:0000256" key="1">
    <source>
        <dbReference type="ARBA" id="ARBA00008857"/>
    </source>
</evidence>
<accession>A0ABX1N3P7</accession>
<dbReference type="Gene3D" id="1.10.150.130">
    <property type="match status" value="1"/>
</dbReference>
<reference evidence="8" key="1">
    <citation type="submission" date="2019-12" db="EMBL/GenBank/DDBJ databases">
        <title>Comparative genomics gives insights into the taxonomy of the Azoarcus-Aromatoleum group and reveals separate origins of nif in the plant-associated Azoarcus and non-plant-associated Aromatoleum sub-groups.</title>
        <authorList>
            <person name="Lafos M."/>
            <person name="Maluk M."/>
            <person name="Batista M."/>
            <person name="Junghare M."/>
            <person name="Carmona M."/>
            <person name="Faoro H."/>
            <person name="Cruz L.M."/>
            <person name="Battistoni F."/>
            <person name="De Souza E."/>
            <person name="Pedrosa F."/>
            <person name="Chen W.-M."/>
            <person name="Poole P.S."/>
            <person name="Dixon R.A."/>
            <person name="James E.K."/>
        </authorList>
    </citation>
    <scope>NUCLEOTIDE SEQUENCE</scope>
    <source>
        <strain evidence="8">U120</strain>
    </source>
</reference>
<evidence type="ECO:0000313" key="9">
    <source>
        <dbReference type="Proteomes" id="UP000601990"/>
    </source>
</evidence>
<comment type="caution">
    <text evidence="8">The sequence shown here is derived from an EMBL/GenBank/DDBJ whole genome shotgun (WGS) entry which is preliminary data.</text>
</comment>
<dbReference type="InterPro" id="IPR025166">
    <property type="entry name" value="Integrase_DNA_bind_dom"/>
</dbReference>
<evidence type="ECO:0000256" key="5">
    <source>
        <dbReference type="PROSITE-ProRule" id="PRU01248"/>
    </source>
</evidence>
<evidence type="ECO:0000256" key="4">
    <source>
        <dbReference type="ARBA" id="ARBA00023172"/>
    </source>
</evidence>
<keyword evidence="9" id="KW-1185">Reference proteome</keyword>
<dbReference type="InterPro" id="IPR002104">
    <property type="entry name" value="Integrase_catalytic"/>
</dbReference>
<sequence length="407" mass="45933">MLTDVKLKSLKPAEKAYKVADRDAMYVVVAPTGGITFRLDYRINGRRETLTLGRYGPEGLSLAEARGKAVEARRLAAEGVSPSAERRRAKRKAREAKTFGDAASAWLQGYRMADSTRAMRQSVLERDVLPKFGRRKLEEITDADVRDLCDAVLKRGAPATAVHARDVVNQVYRWVIERGQRVKNPAEIVRPSSIATFLPKDRALSEKEVGIFLLVLEEVSTLPTIRLALRLLLLTLVRKGELLAATWDEVDFMKAVWTIPKERMKARRPHNVYLSQQALDILVALKTCAGGSSYLLPSRYDVDKPISNATLNRVIDVAVDRAIERALPLERFTVHDLRRTASTLLHEAGFNSDWIEKCLAHEQRGVRAVYNRAEYADQRRDMLQQWADMVDSWVVARSKSEPCARAK</sequence>
<feature type="domain" description="Tyr recombinase" evidence="6">
    <location>
        <begin position="199"/>
        <end position="384"/>
    </location>
</feature>
<name>A0ABX1N3P7_9RHOO</name>
<dbReference type="Pfam" id="PF22022">
    <property type="entry name" value="Phage_int_M"/>
    <property type="match status" value="1"/>
</dbReference>
<evidence type="ECO:0000259" key="6">
    <source>
        <dbReference type="PROSITE" id="PS51898"/>
    </source>
</evidence>
<evidence type="ECO:0000259" key="7">
    <source>
        <dbReference type="PROSITE" id="PS51900"/>
    </source>
</evidence>
<evidence type="ECO:0000256" key="3">
    <source>
        <dbReference type="ARBA" id="ARBA00023125"/>
    </source>
</evidence>
<dbReference type="EMBL" id="WTVH01000020">
    <property type="protein sequence ID" value="NMF93898.1"/>
    <property type="molecule type" value="Genomic_DNA"/>
</dbReference>
<evidence type="ECO:0000313" key="8">
    <source>
        <dbReference type="EMBL" id="NMF93898.1"/>
    </source>
</evidence>
<dbReference type="InterPro" id="IPR038488">
    <property type="entry name" value="Integrase_DNA-bd_sf"/>
</dbReference>
<protein>
    <submittedName>
        <fullName evidence="8">Tyrosine-type recombinase/integrase</fullName>
    </submittedName>
</protein>
<feature type="domain" description="Core-binding (CB)" evidence="7">
    <location>
        <begin position="97"/>
        <end position="176"/>
    </location>
</feature>
<dbReference type="InterPro" id="IPR010998">
    <property type="entry name" value="Integrase_recombinase_N"/>
</dbReference>
<dbReference type="Pfam" id="PF00589">
    <property type="entry name" value="Phage_integrase"/>
    <property type="match status" value="1"/>
</dbReference>
<keyword evidence="3 5" id="KW-0238">DNA-binding</keyword>
<dbReference type="PROSITE" id="PS51900">
    <property type="entry name" value="CB"/>
    <property type="match status" value="1"/>
</dbReference>
<dbReference type="RefSeq" id="WP_169199151.1">
    <property type="nucleotide sequence ID" value="NZ_WTVH02000007.1"/>
</dbReference>
<dbReference type="InterPro" id="IPR011010">
    <property type="entry name" value="DNA_brk_join_enz"/>
</dbReference>
<keyword evidence="2" id="KW-0229">DNA integration</keyword>
<dbReference type="Gene3D" id="3.30.160.390">
    <property type="entry name" value="Integrase, DNA-binding domain"/>
    <property type="match status" value="1"/>
</dbReference>
<dbReference type="InterPro" id="IPR013762">
    <property type="entry name" value="Integrase-like_cat_sf"/>
</dbReference>
<keyword evidence="4" id="KW-0233">DNA recombination</keyword>
<dbReference type="Proteomes" id="UP000601990">
    <property type="component" value="Unassembled WGS sequence"/>
</dbReference>
<dbReference type="PROSITE" id="PS51898">
    <property type="entry name" value="TYR_RECOMBINASE"/>
    <property type="match status" value="1"/>
</dbReference>
<organism evidence="8 9">
    <name type="scientific">Aromatoleum buckelii</name>
    <dbReference type="NCBI Taxonomy" id="200254"/>
    <lineage>
        <taxon>Bacteria</taxon>
        <taxon>Pseudomonadati</taxon>
        <taxon>Pseudomonadota</taxon>
        <taxon>Betaproteobacteria</taxon>
        <taxon>Rhodocyclales</taxon>
        <taxon>Rhodocyclaceae</taxon>
        <taxon>Aromatoleum</taxon>
    </lineage>
</organism>
<proteinExistence type="inferred from homology"/>
<dbReference type="PANTHER" id="PTHR30629:SF2">
    <property type="entry name" value="PROPHAGE INTEGRASE INTS-RELATED"/>
    <property type="match status" value="1"/>
</dbReference>
<dbReference type="InterPro" id="IPR044068">
    <property type="entry name" value="CB"/>
</dbReference>
<dbReference type="InterPro" id="IPR050808">
    <property type="entry name" value="Phage_Integrase"/>
</dbReference>
<dbReference type="CDD" id="cd00801">
    <property type="entry name" value="INT_P4_C"/>
    <property type="match status" value="1"/>
</dbReference>
<dbReference type="Gene3D" id="1.10.443.10">
    <property type="entry name" value="Intergrase catalytic core"/>
    <property type="match status" value="1"/>
</dbReference>
<evidence type="ECO:0000256" key="2">
    <source>
        <dbReference type="ARBA" id="ARBA00022908"/>
    </source>
</evidence>
<gene>
    <name evidence="8" type="ORF">GO608_11220</name>
</gene>
<dbReference type="Pfam" id="PF13356">
    <property type="entry name" value="Arm-DNA-bind_3"/>
    <property type="match status" value="1"/>
</dbReference>
<dbReference type="InterPro" id="IPR053876">
    <property type="entry name" value="Phage_int_M"/>
</dbReference>
<comment type="similarity">
    <text evidence="1">Belongs to the 'phage' integrase family.</text>
</comment>
<dbReference type="PANTHER" id="PTHR30629">
    <property type="entry name" value="PROPHAGE INTEGRASE"/>
    <property type="match status" value="1"/>
</dbReference>